<dbReference type="InterPro" id="IPR027417">
    <property type="entry name" value="P-loop_NTPase"/>
</dbReference>
<dbReference type="GO" id="GO:0006044">
    <property type="term" value="P:N-acetylglucosamine metabolic process"/>
    <property type="evidence" value="ECO:0007669"/>
    <property type="project" value="TreeGrafter"/>
</dbReference>
<evidence type="ECO:0000313" key="3">
    <source>
        <dbReference type="EnsemblMetazoa" id="CapteP200321"/>
    </source>
</evidence>
<reference evidence="3" key="3">
    <citation type="submission" date="2015-06" db="UniProtKB">
        <authorList>
            <consortium name="EnsemblMetazoa"/>
        </authorList>
    </citation>
    <scope>IDENTIFICATION</scope>
</reference>
<feature type="transmembrane region" description="Helical" evidence="1">
    <location>
        <begin position="7"/>
        <end position="29"/>
    </location>
</feature>
<dbReference type="Proteomes" id="UP000014760">
    <property type="component" value="Unassembled WGS sequence"/>
</dbReference>
<dbReference type="AlphaFoldDB" id="R7V184"/>
<dbReference type="EMBL" id="KB298217">
    <property type="protein sequence ID" value="ELU09456.1"/>
    <property type="molecule type" value="Genomic_DNA"/>
</dbReference>
<evidence type="ECO:0000256" key="1">
    <source>
        <dbReference type="SAM" id="Phobius"/>
    </source>
</evidence>
<evidence type="ECO:0000313" key="2">
    <source>
        <dbReference type="EMBL" id="ELU09456.1"/>
    </source>
</evidence>
<sequence>MVWRLNRIAGIPAFIVIVFYTLSLVKLIARLNPEDDVIVRDEAPGISPVFALADEEVVIGNTDPERDGNLPPATTTNSSLTSEVKMLHVLSYQRSGSSFVGRLFDAHPNAFFIYEPLSMLFTALYGIMEDRAIPNNIFFDHYGNFRNLSDDQSKLMTWTVRNIFECRLSEFPTAMLISNFWYRYQDTHMSIGKDYVKCMEPARHLNFSGGDEGLGVCLEHIRKPCPRSYNTLDEGLLNRCRSILWHNDTWSDTDSDELWAPYEGQDFMKYRQNFRQYFTCLKSLEPRVRQCARGHLDTPCKNAELRVVKTVRAPIELSRILFEAYPDNFNLIHLLRDPRGVTLSRLRAEWAHGYFERQDPDPRVLSDSYCRNAQRDVDERQALEAEHGDHIKELVYDHFMGDLRGNGRSIFKMLGMEGSVRKINHIIEGKADIERKDRWKTWLKLADIRAIEKACPWFMHSYNLTLYEENRILQ</sequence>
<reference evidence="2 4" key="2">
    <citation type="journal article" date="2013" name="Nature">
        <title>Insights into bilaterian evolution from three spiralian genomes.</title>
        <authorList>
            <person name="Simakov O."/>
            <person name="Marletaz F."/>
            <person name="Cho S.J."/>
            <person name="Edsinger-Gonzales E."/>
            <person name="Havlak P."/>
            <person name="Hellsten U."/>
            <person name="Kuo D.H."/>
            <person name="Larsson T."/>
            <person name="Lv J."/>
            <person name="Arendt D."/>
            <person name="Savage R."/>
            <person name="Osoegawa K."/>
            <person name="de Jong P."/>
            <person name="Grimwood J."/>
            <person name="Chapman J.A."/>
            <person name="Shapiro H."/>
            <person name="Aerts A."/>
            <person name="Otillar R.P."/>
            <person name="Terry A.Y."/>
            <person name="Boore J.L."/>
            <person name="Grigoriev I.V."/>
            <person name="Lindberg D.R."/>
            <person name="Seaver E.C."/>
            <person name="Weisblat D.A."/>
            <person name="Putnam N.H."/>
            <person name="Rokhsar D.S."/>
        </authorList>
    </citation>
    <scope>NUCLEOTIDE SEQUENCE</scope>
    <source>
        <strain evidence="2 4">I ESC-2004</strain>
    </source>
</reference>
<keyword evidence="1" id="KW-0472">Membrane</keyword>
<keyword evidence="1" id="KW-1133">Transmembrane helix</keyword>
<dbReference type="EMBL" id="AMQN01000977">
    <property type="status" value="NOT_ANNOTATED_CDS"/>
    <property type="molecule type" value="Genomic_DNA"/>
</dbReference>
<dbReference type="SUPFAM" id="SSF52540">
    <property type="entry name" value="P-loop containing nucleoside triphosphate hydrolases"/>
    <property type="match status" value="1"/>
</dbReference>
<name>R7V184_CAPTE</name>
<organism evidence="2">
    <name type="scientific">Capitella teleta</name>
    <name type="common">Polychaete worm</name>
    <dbReference type="NCBI Taxonomy" id="283909"/>
    <lineage>
        <taxon>Eukaryota</taxon>
        <taxon>Metazoa</taxon>
        <taxon>Spiralia</taxon>
        <taxon>Lophotrochozoa</taxon>
        <taxon>Annelida</taxon>
        <taxon>Polychaeta</taxon>
        <taxon>Sedentaria</taxon>
        <taxon>Scolecida</taxon>
        <taxon>Capitellidae</taxon>
        <taxon>Capitella</taxon>
    </lineage>
</organism>
<dbReference type="PANTHER" id="PTHR10704:SF44">
    <property type="entry name" value="LD35051P-RELATED"/>
    <property type="match status" value="1"/>
</dbReference>
<dbReference type="GO" id="GO:0006790">
    <property type="term" value="P:sulfur compound metabolic process"/>
    <property type="evidence" value="ECO:0007669"/>
    <property type="project" value="TreeGrafter"/>
</dbReference>
<reference evidence="4" key="1">
    <citation type="submission" date="2012-12" db="EMBL/GenBank/DDBJ databases">
        <authorList>
            <person name="Hellsten U."/>
            <person name="Grimwood J."/>
            <person name="Chapman J.A."/>
            <person name="Shapiro H."/>
            <person name="Aerts A."/>
            <person name="Otillar R.P."/>
            <person name="Terry A.Y."/>
            <person name="Boore J.L."/>
            <person name="Simakov O."/>
            <person name="Marletaz F."/>
            <person name="Cho S.-J."/>
            <person name="Edsinger-Gonzales E."/>
            <person name="Havlak P."/>
            <person name="Kuo D.-H."/>
            <person name="Larsson T."/>
            <person name="Lv J."/>
            <person name="Arendt D."/>
            <person name="Savage R."/>
            <person name="Osoegawa K."/>
            <person name="de Jong P."/>
            <person name="Lindberg D.R."/>
            <person name="Seaver E.C."/>
            <person name="Weisblat D.A."/>
            <person name="Putnam N.H."/>
            <person name="Grigoriev I.V."/>
            <person name="Rokhsar D.S."/>
        </authorList>
    </citation>
    <scope>NUCLEOTIDE SEQUENCE</scope>
    <source>
        <strain evidence="4">I ESC-2004</strain>
    </source>
</reference>
<dbReference type="HOGENOM" id="CLU_028381_2_2_1"/>
<dbReference type="EnsemblMetazoa" id="CapteT200321">
    <property type="protein sequence ID" value="CapteP200321"/>
    <property type="gene ID" value="CapteG200321"/>
</dbReference>
<dbReference type="PANTHER" id="PTHR10704">
    <property type="entry name" value="CARBOHYDRATE SULFOTRANSFERASE"/>
    <property type="match status" value="1"/>
</dbReference>
<keyword evidence="4" id="KW-1185">Reference proteome</keyword>
<dbReference type="Gene3D" id="3.40.50.300">
    <property type="entry name" value="P-loop containing nucleotide triphosphate hydrolases"/>
    <property type="match status" value="1"/>
</dbReference>
<keyword evidence="1" id="KW-0812">Transmembrane</keyword>
<proteinExistence type="predicted"/>
<gene>
    <name evidence="2" type="ORF">CAPTEDRAFT_200321</name>
</gene>
<dbReference type="InterPro" id="IPR051135">
    <property type="entry name" value="Gal/GlcNAc/GalNAc_ST"/>
</dbReference>
<evidence type="ECO:0008006" key="5">
    <source>
        <dbReference type="Google" id="ProtNLM"/>
    </source>
</evidence>
<accession>R7V184</accession>
<evidence type="ECO:0000313" key="4">
    <source>
        <dbReference type="Proteomes" id="UP000014760"/>
    </source>
</evidence>
<dbReference type="GO" id="GO:0001517">
    <property type="term" value="F:N-acetylglucosamine 6-O-sulfotransferase activity"/>
    <property type="evidence" value="ECO:0007669"/>
    <property type="project" value="TreeGrafter"/>
</dbReference>
<protein>
    <recommendedName>
        <fullName evidence="5">Sulfotransferase domain-containing protein</fullName>
    </recommendedName>
</protein>